<feature type="coiled-coil region" evidence="1">
    <location>
        <begin position="181"/>
        <end position="235"/>
    </location>
</feature>
<protein>
    <submittedName>
        <fullName evidence="4">Uncharacterized protein LOC106512048</fullName>
    </submittedName>
</protein>
<organism evidence="3 4">
    <name type="scientific">Austrofundulus limnaeus</name>
    <name type="common">Annual killifish</name>
    <dbReference type="NCBI Taxonomy" id="52670"/>
    <lineage>
        <taxon>Eukaryota</taxon>
        <taxon>Metazoa</taxon>
        <taxon>Chordata</taxon>
        <taxon>Craniata</taxon>
        <taxon>Vertebrata</taxon>
        <taxon>Euteleostomi</taxon>
        <taxon>Actinopterygii</taxon>
        <taxon>Neopterygii</taxon>
        <taxon>Teleostei</taxon>
        <taxon>Neoteleostei</taxon>
        <taxon>Acanthomorphata</taxon>
        <taxon>Ovalentaria</taxon>
        <taxon>Atherinomorphae</taxon>
        <taxon>Cyprinodontiformes</taxon>
        <taxon>Rivulidae</taxon>
        <taxon>Austrofundulus</taxon>
    </lineage>
</organism>
<dbReference type="InParanoid" id="A0A2I4AL37"/>
<gene>
    <name evidence="4" type="primary">LOC106512048</name>
</gene>
<dbReference type="GeneID" id="106512048"/>
<keyword evidence="1" id="KW-0175">Coiled coil</keyword>
<name>A0A2I4AL37_AUSLI</name>
<feature type="region of interest" description="Disordered" evidence="2">
    <location>
        <begin position="142"/>
        <end position="181"/>
    </location>
</feature>
<keyword evidence="3" id="KW-1185">Reference proteome</keyword>
<evidence type="ECO:0000313" key="4">
    <source>
        <dbReference type="RefSeq" id="XP_013856202.1"/>
    </source>
</evidence>
<sequence>MSDLNIEIEPTGTQSEKRQRKLTLKGAALAFEKAHKERSELFKNAGKIKWKITELWSSNKNVSEVKQCMQRLNTLCENASKLHNSLLKDFNLSEDEQQKQNAWFQEKMLANDEFVNKVRIWLKESEEEDDVRENACEEVAADNVQTEEHLNDEGVNPEDSVSNITNVRSKRSSASSTSSARKQALADQAALLAKAEALKKKHKLEEQEQRHRLEADKIRQQKEQVEKEAQIAAAAARLSVLGGSSIGGKSKVVSDGMNSYVSKRLKDQRCTEINPKSKEFVPNIIISDAMLTAPHNLRQM</sequence>
<dbReference type="AlphaFoldDB" id="A0A2I4AL37"/>
<dbReference type="Proteomes" id="UP000192220">
    <property type="component" value="Unplaced"/>
</dbReference>
<accession>A0A2I4AL37</accession>
<evidence type="ECO:0000256" key="1">
    <source>
        <dbReference type="SAM" id="Coils"/>
    </source>
</evidence>
<evidence type="ECO:0000313" key="3">
    <source>
        <dbReference type="Proteomes" id="UP000192220"/>
    </source>
</evidence>
<reference evidence="4" key="1">
    <citation type="submission" date="2025-08" db="UniProtKB">
        <authorList>
            <consortium name="RefSeq"/>
        </authorList>
    </citation>
    <scope>IDENTIFICATION</scope>
</reference>
<evidence type="ECO:0000256" key="2">
    <source>
        <dbReference type="SAM" id="MobiDB-lite"/>
    </source>
</evidence>
<dbReference type="RefSeq" id="XP_013856202.1">
    <property type="nucleotide sequence ID" value="XM_014000748.1"/>
</dbReference>
<feature type="compositionally biased region" description="Low complexity" evidence="2">
    <location>
        <begin position="172"/>
        <end position="181"/>
    </location>
</feature>
<proteinExistence type="predicted"/>
<dbReference type="KEGG" id="alim:106512048"/>